<evidence type="ECO:0000256" key="12">
    <source>
        <dbReference type="SAM" id="Phobius"/>
    </source>
</evidence>
<dbReference type="PANTHER" id="PTHR10519:SF74">
    <property type="entry name" value="GAMMA-AMINOBUTYRIC ACID TYPE B RECEPTOR SUBUNIT 2"/>
    <property type="match status" value="1"/>
</dbReference>
<dbReference type="EMBL" id="CADEPM010000005">
    <property type="protein sequence ID" value="CAB3406167.1"/>
    <property type="molecule type" value="Genomic_DNA"/>
</dbReference>
<keyword evidence="6" id="KW-0297">G-protein coupled receptor</keyword>
<dbReference type="OrthoDB" id="2150267at2759"/>
<evidence type="ECO:0000313" key="15">
    <source>
        <dbReference type="EMBL" id="CAB3406167.1"/>
    </source>
</evidence>
<evidence type="ECO:0000259" key="14">
    <source>
        <dbReference type="PROSITE" id="PS50259"/>
    </source>
</evidence>
<keyword evidence="2" id="KW-1003">Cell membrane</keyword>
<evidence type="ECO:0000256" key="1">
    <source>
        <dbReference type="ARBA" id="ARBA00004651"/>
    </source>
</evidence>
<evidence type="ECO:0000256" key="5">
    <source>
        <dbReference type="ARBA" id="ARBA00022989"/>
    </source>
</evidence>
<evidence type="ECO:0000256" key="9">
    <source>
        <dbReference type="ARBA" id="ARBA00023180"/>
    </source>
</evidence>
<dbReference type="Pfam" id="PF00003">
    <property type="entry name" value="7tm_3"/>
    <property type="match status" value="1"/>
</dbReference>
<comment type="caution">
    <text evidence="15">The sequence shown here is derived from an EMBL/GenBank/DDBJ whole genome shotgun (WGS) entry which is preliminary data.</text>
</comment>
<dbReference type="FunFam" id="3.40.50.2300:FF:000063">
    <property type="entry name" value="Gamma-aminobutyric acid type B receptor subunit"/>
    <property type="match status" value="1"/>
</dbReference>
<dbReference type="SUPFAM" id="SSF53822">
    <property type="entry name" value="Periplasmic binding protein-like I"/>
    <property type="match status" value="1"/>
</dbReference>
<keyword evidence="3 12" id="KW-0812">Transmembrane</keyword>
<sequence>MIRTISLFLLLPVFGLLAELNLECKRRLGGIPLPLGVFTVQKHGFPDALPPIRTALSHVHNRSCILQGYRLEMIVKDTHCKTSQGMRALFDLIASRPRPVAILGGQCTQLKPQILRFFAKFHMETFFLQVNEPIAMALKYWQIVQLSYAETHAKFASSDSHELFPTFFRIVPGSRNTNMAKCKLVSHFGWKRVGTIKQNDQPRYALPHESLTNRLEHGFGVKIIHTAGVNYEQIENVGTELDELKARDARIIIVDADSEMTANIMCAAFHRGMFGDNYVWMLPGYHSESWFKKAHKNCTEEELRRAVRRHFAVQFSLSRPDEDFPIVGNSRAGDVWQELSAQDPNNTWRGYLYDGLWTLAIALSRSMGDNAEFSHHKMVEAINNSSFQGVTGMVKFANNERLGLVDILQWNDENYVRVGGYDGAEDEFSINMDNFKKWNPPLDSTVTERRRDYVSSLLFIAMSFLAMVGIALALIFLLINFRYRNHRFIKMSSPNLNNIIIAGSIFTFVSVILLGVDTRVVEEANFVRLCYLKSWTLCLGFTLAFGSMFSKTWRVHSIFTNIRMDRKAIKDSKLFMILGVLLLIDVVVLCAWAIISPFSFKVIELPHIAEDNIVIIPEVEKCHSPNSGVFQAALYAVKGILMILGCFLAWETRHVNVPALNDSKYIGMSVYCVVVMSVLGLSTSVILQERVNEMFALASFFVIFSTTLTLCLVFVPKIIELARNPIGNEPRAYRRGLMKSVVAKSSQQMSPQQRADSAGDLLSKAESENKIRRRYLHQKSAQLWDLIEKLKARGDHQFLQQGGALKQKKN</sequence>
<feature type="transmembrane region" description="Helical" evidence="12">
    <location>
        <begin position="574"/>
        <end position="595"/>
    </location>
</feature>
<keyword evidence="10" id="KW-0807">Transducer</keyword>
<evidence type="ECO:0000256" key="3">
    <source>
        <dbReference type="ARBA" id="ARBA00022692"/>
    </source>
</evidence>
<protein>
    <recommendedName>
        <fullName evidence="11">Gamma-aminobutyric acid type B receptor subunit 2</fullName>
    </recommendedName>
</protein>
<comment type="subcellular location">
    <subcellularLocation>
        <location evidence="1">Cell membrane</location>
        <topology evidence="1">Multi-pass membrane protein</topology>
    </subcellularLocation>
</comment>
<reference evidence="15 16" key="1">
    <citation type="submission" date="2020-04" db="EMBL/GenBank/DDBJ databases">
        <authorList>
            <person name="Laetsch R D."/>
            <person name="Stevens L."/>
            <person name="Kumar S."/>
            <person name="Blaxter L. M."/>
        </authorList>
    </citation>
    <scope>NUCLEOTIDE SEQUENCE [LARGE SCALE GENOMIC DNA]</scope>
</reference>
<dbReference type="PROSITE" id="PS00981">
    <property type="entry name" value="G_PROTEIN_RECEP_F3_3"/>
    <property type="match status" value="1"/>
</dbReference>
<organism evidence="15 16">
    <name type="scientific">Caenorhabditis bovis</name>
    <dbReference type="NCBI Taxonomy" id="2654633"/>
    <lineage>
        <taxon>Eukaryota</taxon>
        <taxon>Metazoa</taxon>
        <taxon>Ecdysozoa</taxon>
        <taxon>Nematoda</taxon>
        <taxon>Chromadorea</taxon>
        <taxon>Rhabditida</taxon>
        <taxon>Rhabditina</taxon>
        <taxon>Rhabditomorpha</taxon>
        <taxon>Rhabditoidea</taxon>
        <taxon>Rhabditidae</taxon>
        <taxon>Peloderinae</taxon>
        <taxon>Caenorhabditis</taxon>
    </lineage>
</organism>
<keyword evidence="9" id="KW-0325">Glycoprotein</keyword>
<dbReference type="InterPro" id="IPR028082">
    <property type="entry name" value="Peripla_BP_I"/>
</dbReference>
<dbReference type="PROSITE" id="PS50259">
    <property type="entry name" value="G_PROTEIN_RECEP_F3_4"/>
    <property type="match status" value="1"/>
</dbReference>
<evidence type="ECO:0000256" key="10">
    <source>
        <dbReference type="ARBA" id="ARBA00023224"/>
    </source>
</evidence>
<dbReference type="PANTHER" id="PTHR10519">
    <property type="entry name" value="GABA-B RECEPTOR"/>
    <property type="match status" value="1"/>
</dbReference>
<dbReference type="GO" id="GO:0007214">
    <property type="term" value="P:gamma-aminobutyric acid signaling pathway"/>
    <property type="evidence" value="ECO:0007669"/>
    <property type="project" value="TreeGrafter"/>
</dbReference>
<proteinExistence type="predicted"/>
<name>A0A8S1EXL2_9PELO</name>
<dbReference type="InterPro" id="IPR002455">
    <property type="entry name" value="GPCR3_GABA-B"/>
</dbReference>
<feature type="domain" description="G-protein coupled receptors family 3 profile" evidence="14">
    <location>
        <begin position="458"/>
        <end position="725"/>
    </location>
</feature>
<feature type="transmembrane region" description="Helical" evidence="12">
    <location>
        <begin position="534"/>
        <end position="553"/>
    </location>
</feature>
<keyword evidence="4 13" id="KW-0732">Signal</keyword>
<dbReference type="InterPro" id="IPR017979">
    <property type="entry name" value="GPCR_3_CS"/>
</dbReference>
<evidence type="ECO:0000256" key="7">
    <source>
        <dbReference type="ARBA" id="ARBA00023136"/>
    </source>
</evidence>
<feature type="transmembrane region" description="Helical" evidence="12">
    <location>
        <begin position="670"/>
        <end position="688"/>
    </location>
</feature>
<gene>
    <name evidence="15" type="ORF">CBOVIS_LOCUS8278</name>
</gene>
<dbReference type="AlphaFoldDB" id="A0A8S1EXL2"/>
<feature type="chain" id="PRO_5035909959" description="Gamma-aminobutyric acid type B receptor subunit 2" evidence="13">
    <location>
        <begin position="19"/>
        <end position="810"/>
    </location>
</feature>
<evidence type="ECO:0000256" key="13">
    <source>
        <dbReference type="SAM" id="SignalP"/>
    </source>
</evidence>
<evidence type="ECO:0000256" key="4">
    <source>
        <dbReference type="ARBA" id="ARBA00022729"/>
    </source>
</evidence>
<dbReference type="GO" id="GO:0038039">
    <property type="term" value="C:G protein-coupled receptor heterodimeric complex"/>
    <property type="evidence" value="ECO:0007669"/>
    <property type="project" value="TreeGrafter"/>
</dbReference>
<feature type="transmembrane region" description="Helical" evidence="12">
    <location>
        <begin position="632"/>
        <end position="650"/>
    </location>
</feature>
<keyword evidence="5 12" id="KW-1133">Transmembrane helix</keyword>
<feature type="transmembrane region" description="Helical" evidence="12">
    <location>
        <begin position="495"/>
        <end position="514"/>
    </location>
</feature>
<dbReference type="Proteomes" id="UP000494206">
    <property type="component" value="Unassembled WGS sequence"/>
</dbReference>
<evidence type="ECO:0000256" key="8">
    <source>
        <dbReference type="ARBA" id="ARBA00023170"/>
    </source>
</evidence>
<dbReference type="GO" id="GO:0004965">
    <property type="term" value="F:G protein-coupled GABA receptor activity"/>
    <property type="evidence" value="ECO:0007669"/>
    <property type="project" value="InterPro"/>
</dbReference>
<evidence type="ECO:0000313" key="16">
    <source>
        <dbReference type="Proteomes" id="UP000494206"/>
    </source>
</evidence>
<dbReference type="Gene3D" id="3.40.50.2300">
    <property type="match status" value="2"/>
</dbReference>
<dbReference type="InterPro" id="IPR001828">
    <property type="entry name" value="ANF_lig-bd_rcpt"/>
</dbReference>
<keyword evidence="16" id="KW-1185">Reference proteome</keyword>
<feature type="signal peptide" evidence="13">
    <location>
        <begin position="1"/>
        <end position="18"/>
    </location>
</feature>
<dbReference type="Pfam" id="PF01094">
    <property type="entry name" value="ANF_receptor"/>
    <property type="match status" value="1"/>
</dbReference>
<dbReference type="PRINTS" id="PR01177">
    <property type="entry name" value="GABAB1RECPTR"/>
</dbReference>
<dbReference type="PRINTS" id="PR01176">
    <property type="entry name" value="GABABRECEPTR"/>
</dbReference>
<evidence type="ECO:0000256" key="2">
    <source>
        <dbReference type="ARBA" id="ARBA00022475"/>
    </source>
</evidence>
<accession>A0A8S1EXL2</accession>
<evidence type="ECO:0000256" key="6">
    <source>
        <dbReference type="ARBA" id="ARBA00023040"/>
    </source>
</evidence>
<feature type="transmembrane region" description="Helical" evidence="12">
    <location>
        <begin position="457"/>
        <end position="483"/>
    </location>
</feature>
<dbReference type="InterPro" id="IPR017978">
    <property type="entry name" value="GPCR_3_C"/>
</dbReference>
<evidence type="ECO:0000256" key="11">
    <source>
        <dbReference type="ARBA" id="ARBA00073785"/>
    </source>
</evidence>
<feature type="transmembrane region" description="Helical" evidence="12">
    <location>
        <begin position="694"/>
        <end position="715"/>
    </location>
</feature>
<keyword evidence="7 12" id="KW-0472">Membrane</keyword>
<dbReference type="CDD" id="cd06366">
    <property type="entry name" value="PBP1_GABAb_receptor"/>
    <property type="match status" value="1"/>
</dbReference>
<keyword evidence="8" id="KW-0675">Receptor</keyword>